<dbReference type="GO" id="GO:0015344">
    <property type="term" value="F:siderophore uptake transmembrane transporter activity"/>
    <property type="evidence" value="ECO:0007669"/>
    <property type="project" value="TreeGrafter"/>
</dbReference>
<dbReference type="InterPro" id="IPR012910">
    <property type="entry name" value="Plug_dom"/>
</dbReference>
<dbReference type="RefSeq" id="WP_144351248.1">
    <property type="nucleotide sequence ID" value="NZ_CP036259.1"/>
</dbReference>
<dbReference type="Gene3D" id="2.40.128.130">
    <property type="entry name" value="Autotransporter beta-domain"/>
    <property type="match status" value="1"/>
</dbReference>
<dbReference type="EMBL" id="CP036259">
    <property type="protein sequence ID" value="QDR81794.1"/>
    <property type="molecule type" value="Genomic_DNA"/>
</dbReference>
<dbReference type="GO" id="GO:0009279">
    <property type="term" value="C:cell outer membrane"/>
    <property type="evidence" value="ECO:0007669"/>
    <property type="project" value="UniProtKB-SubCell"/>
</dbReference>
<evidence type="ECO:0000256" key="4">
    <source>
        <dbReference type="ARBA" id="ARBA00022692"/>
    </source>
</evidence>
<evidence type="ECO:0000256" key="10">
    <source>
        <dbReference type="PROSITE-ProRule" id="PRU01360"/>
    </source>
</evidence>
<dbReference type="NCBIfam" id="TIGR01414">
    <property type="entry name" value="autotrans_barl"/>
    <property type="match status" value="1"/>
</dbReference>
<dbReference type="Proteomes" id="UP000320776">
    <property type="component" value="Chromosome"/>
</dbReference>
<dbReference type="InterPro" id="IPR000531">
    <property type="entry name" value="Beta-barrel_TonB"/>
</dbReference>
<evidence type="ECO:0000256" key="7">
    <source>
        <dbReference type="ARBA" id="ARBA00023136"/>
    </source>
</evidence>
<feature type="transmembrane region" description="Helical" evidence="12">
    <location>
        <begin position="60"/>
        <end position="81"/>
    </location>
</feature>
<evidence type="ECO:0000313" key="14">
    <source>
        <dbReference type="EMBL" id="QDR81794.1"/>
    </source>
</evidence>
<dbReference type="PROSITE" id="PS51208">
    <property type="entry name" value="AUTOTRANSPORTER"/>
    <property type="match status" value="1"/>
</dbReference>
<dbReference type="OrthoDB" id="1627126at2"/>
<evidence type="ECO:0000256" key="9">
    <source>
        <dbReference type="ARBA" id="ARBA00023237"/>
    </source>
</evidence>
<keyword evidence="8" id="KW-0675">Receptor</keyword>
<keyword evidence="4 10" id="KW-0812">Transmembrane</keyword>
<keyword evidence="12" id="KW-1133">Transmembrane helix</keyword>
<dbReference type="InterPro" id="IPR037066">
    <property type="entry name" value="Plug_dom_sf"/>
</dbReference>
<dbReference type="InterPro" id="IPR039426">
    <property type="entry name" value="TonB-dep_rcpt-like"/>
</dbReference>
<evidence type="ECO:0000256" key="12">
    <source>
        <dbReference type="SAM" id="Phobius"/>
    </source>
</evidence>
<evidence type="ECO:0000256" key="1">
    <source>
        <dbReference type="ARBA" id="ARBA00004571"/>
    </source>
</evidence>
<dbReference type="SUPFAM" id="SSF103515">
    <property type="entry name" value="Autotransporter"/>
    <property type="match status" value="1"/>
</dbReference>
<dbReference type="SUPFAM" id="SSF56935">
    <property type="entry name" value="Porins"/>
    <property type="match status" value="1"/>
</dbReference>
<keyword evidence="15" id="KW-1185">Reference proteome</keyword>
<protein>
    <submittedName>
        <fullName evidence="14">Vitamin B12 transporter BtuB</fullName>
    </submittedName>
</protein>
<dbReference type="Pfam" id="PF00593">
    <property type="entry name" value="TonB_dep_Rec_b-barrel"/>
    <property type="match status" value="1"/>
</dbReference>
<dbReference type="PANTHER" id="PTHR30069:SF29">
    <property type="entry name" value="HEMOGLOBIN AND HEMOGLOBIN-HAPTOGLOBIN-BINDING PROTEIN 1-RELATED"/>
    <property type="match status" value="1"/>
</dbReference>
<dbReference type="Pfam" id="PF07715">
    <property type="entry name" value="Plug"/>
    <property type="match status" value="1"/>
</dbReference>
<dbReference type="Gene3D" id="2.40.170.20">
    <property type="entry name" value="TonB-dependent receptor, beta-barrel domain"/>
    <property type="match status" value="1"/>
</dbReference>
<dbReference type="GO" id="GO:0044718">
    <property type="term" value="P:siderophore transmembrane transport"/>
    <property type="evidence" value="ECO:0007669"/>
    <property type="project" value="TreeGrafter"/>
</dbReference>
<dbReference type="PANTHER" id="PTHR30069">
    <property type="entry name" value="TONB-DEPENDENT OUTER MEMBRANE RECEPTOR"/>
    <property type="match status" value="1"/>
</dbReference>
<name>A0A517DWR2_9FIRM</name>
<evidence type="ECO:0000259" key="13">
    <source>
        <dbReference type="PROSITE" id="PS51208"/>
    </source>
</evidence>
<dbReference type="KEGG" id="sted:SPTER_32070"/>
<dbReference type="PROSITE" id="PS52016">
    <property type="entry name" value="TONB_DEPENDENT_REC_3"/>
    <property type="match status" value="1"/>
</dbReference>
<evidence type="ECO:0000256" key="6">
    <source>
        <dbReference type="ARBA" id="ARBA00023077"/>
    </source>
</evidence>
<comment type="similarity">
    <text evidence="10 11">Belongs to the TonB-dependent receptor family.</text>
</comment>
<gene>
    <name evidence="14" type="primary">btuB_14</name>
    <name evidence="14" type="ORF">SPTER_32070</name>
</gene>
<keyword evidence="3 10" id="KW-1134">Transmembrane beta strand</keyword>
<sequence>MAKNNGRAKSVRRRCGAKSLAPGTEVLSWPQISCAAEPAAADGYAVNARNYMSKKARKKVICASIAATLGVVCVPTAAWAADGVTLTGDGIITYGNNVGGSAFFKNYDTVSNPVQSTKPSTLDNITRPFNLSAGTLRADWSEYGSPASAGNNLNNFPSIPTTPQINGENANAIAMRVYDQETDSYSYKVVQTNSTQTIVTGNIVKYLNNSLFQTIEVQREIYAAIGDEAQLKAVMEKYLPEFYFVVLNEEQLQAINALGDNSANETTIANSLYDFSVNDSNAIGFNVKLQMAKTGTVTGSTGHKAYTYDQVTVTGTWRPDDRAIIVEPSDAVTYKINTYWITGPDGASYALDYEGNLKVTSDAGVSNSVGAAGTQTPLNGSGAKTVISTQELITGENSLIDLTYVNTVGGRDSLAFNDNGGGFKTGLTYESGGKTVDAYVPTGRTLLADTAILGNGTAFRLGKYGIIKDDGSFAGSSDNVLIGQANQAQKEIDANAKTTLYYEIGWVPGIGTSPFGEGSDAGSIGIYNGAENFEVIGRATTVDGIFSNYMITPEITRYDNYYQTENSKLKYAQDSNGNYYKNDGNHIIIIMNADGTVPFRAADPENLTQEEWDYLKSQGATTLSNTYDNTQGTAWLVSKYTYEDTGEMAESGKSASENSAVLRNVAKANNLNMFRRADELHLANLNPPLAPAERAGELRESVWAAVWHGKYDSAAGYGRRADQSYDGIQVGYDKLLSKPFCGGSVYTGFYISKINGDSHTATGGGEQDSHGIGLYGSWVGDKGHYVDVAVNAAKIKNEYYFTANTGDGTIGRVDGKSNTWGYGLGLQYGKRNLLADAWFWEPSLSFFLGHVDENSYALGNGLHITEKGYDTAIGKAGLKAGRDFGEGAQVYAGVNYGHDFASGQDIYQRYGTSSRRIDTAGGHDSWWEWRLGGRVKISPTGIFTLDYLKTTGSDVGNDWSINGGFNWRWSGFGSGSNKSEQAFDYAPPAATATTVVIGKPKPMPEPEAPAATASAIPGIEAGLPVSESELASQQTAGQSGTEDAAEYTTEAATAADNAGPAAIDYTPASGEYALAPITVEASRPGWEKKLSPGQVSVIYPQAFEGEQKNLPELLDRVPGLFIQRINGVGHYTVARMRGSTAAQVAVFVDGVMMNLTGDAAVNLSAIPAENIERIEVYRGYVPARFAGAPMGGVINIVTKKPQEGQGHIRQGVRSHGGYTADYEYSMPLGSGSLLATFSRDIWQGDFDWTYPSNYYADKTFTRRSNDYQNNNGMLKWQGEHWTVKAAWKKLDEGLAKAIVDSYHNYSNSPYSDGRLKIDYQELLIGRRDTIGNLDYGWHVAYLDSDKHYTNTGGYRAIAELNKPETDYLPGQLWGNYHSKKWNGNLNMAMKMANHLLEFNADLTRETMRTNGNRWDLSQEAIDRQTGVNYTIRKMLSKYNNREYHLTLQDTVTLNDAGDLKLTPILRADKVEMEGLGPMGSDDSRWRYSGGVALQKQINDQWSFKSTWGTYNRHPNFYEIFGDGGFIAQNYVFSLAGEGGVIDAGLWERGRQFDFSLNWQGEMANADTDTILTYYKRRAENQLVLWTPRGGSGLSAYCPTGIIDVYGLELSHNMKWQRVNLAVAATWQKSKELDGGLGYKYNWAQSGASFVPEWVVSARLDYLFPGDKLNVFGEYRYTAKEVLRGEDSSGEDNPNVPTDVRDAYSLVDLGIKYKFDKNWRLSAGVNDVFDQGKDVYITRNMNRDMTPSYYPLAGRTYYTTMEYRF</sequence>
<comment type="subcellular location">
    <subcellularLocation>
        <location evidence="1 10">Cell outer membrane</location>
        <topology evidence="1 10">Multi-pass membrane protein</topology>
    </subcellularLocation>
</comment>
<dbReference type="InterPro" id="IPR006315">
    <property type="entry name" value="OM_autotransptr_brl_dom"/>
</dbReference>
<dbReference type="InterPro" id="IPR036942">
    <property type="entry name" value="Beta-barrel_TonB_sf"/>
</dbReference>
<evidence type="ECO:0000256" key="5">
    <source>
        <dbReference type="ARBA" id="ARBA00022729"/>
    </source>
</evidence>
<dbReference type="InterPro" id="IPR036709">
    <property type="entry name" value="Autotransporte_beta_dom_sf"/>
</dbReference>
<dbReference type="SMART" id="SM00869">
    <property type="entry name" value="Autotransporter"/>
    <property type="match status" value="1"/>
</dbReference>
<evidence type="ECO:0000256" key="8">
    <source>
        <dbReference type="ARBA" id="ARBA00023170"/>
    </source>
</evidence>
<dbReference type="Gene3D" id="2.170.130.10">
    <property type="entry name" value="TonB-dependent receptor, plug domain"/>
    <property type="match status" value="1"/>
</dbReference>
<evidence type="ECO:0000256" key="2">
    <source>
        <dbReference type="ARBA" id="ARBA00022448"/>
    </source>
</evidence>
<dbReference type="Pfam" id="PF03797">
    <property type="entry name" value="Autotransporter"/>
    <property type="match status" value="1"/>
</dbReference>
<organism evidence="14 15">
    <name type="scientific">Sporomusa termitida</name>
    <dbReference type="NCBI Taxonomy" id="2377"/>
    <lineage>
        <taxon>Bacteria</taxon>
        <taxon>Bacillati</taxon>
        <taxon>Bacillota</taxon>
        <taxon>Negativicutes</taxon>
        <taxon>Selenomonadales</taxon>
        <taxon>Sporomusaceae</taxon>
        <taxon>Sporomusa</taxon>
    </lineage>
</organism>
<evidence type="ECO:0000256" key="3">
    <source>
        <dbReference type="ARBA" id="ARBA00022452"/>
    </source>
</evidence>
<reference evidence="14 15" key="1">
    <citation type="submission" date="2019-02" db="EMBL/GenBank/DDBJ databases">
        <title>Closed genome of Sporomusa termitida DSM 4440.</title>
        <authorList>
            <person name="Poehlein A."/>
            <person name="Daniel R."/>
        </authorList>
    </citation>
    <scope>NUCLEOTIDE SEQUENCE [LARGE SCALE GENOMIC DNA]</scope>
    <source>
        <strain evidence="14 15">DSM 4440</strain>
    </source>
</reference>
<evidence type="ECO:0000313" key="15">
    <source>
        <dbReference type="Proteomes" id="UP000320776"/>
    </source>
</evidence>
<dbReference type="InterPro" id="IPR005546">
    <property type="entry name" value="Autotransporte_beta"/>
</dbReference>
<evidence type="ECO:0000256" key="11">
    <source>
        <dbReference type="RuleBase" id="RU003357"/>
    </source>
</evidence>
<keyword evidence="7 10" id="KW-0472">Membrane</keyword>
<keyword evidence="9 10" id="KW-0998">Cell outer membrane</keyword>
<accession>A0A517DWR2</accession>
<keyword evidence="2 10" id="KW-0813">Transport</keyword>
<feature type="domain" description="Autotransporter" evidence="13">
    <location>
        <begin position="695"/>
        <end position="969"/>
    </location>
</feature>
<proteinExistence type="inferred from homology"/>
<keyword evidence="5" id="KW-0732">Signal</keyword>
<keyword evidence="6 11" id="KW-0798">TonB box</keyword>